<dbReference type="Pfam" id="PF00293">
    <property type="entry name" value="NUDIX"/>
    <property type="match status" value="1"/>
</dbReference>
<comment type="similarity">
    <text evidence="1 3">Belongs to the Nudix hydrolase family.</text>
</comment>
<dbReference type="InterPro" id="IPR000086">
    <property type="entry name" value="NUDIX_hydrolase_dom"/>
</dbReference>
<dbReference type="GO" id="GO:0016787">
    <property type="term" value="F:hydrolase activity"/>
    <property type="evidence" value="ECO:0007669"/>
    <property type="project" value="UniProtKB-KW"/>
</dbReference>
<protein>
    <submittedName>
        <fullName evidence="5">DNA mismatch repair protein MutT</fullName>
    </submittedName>
</protein>
<dbReference type="Proteomes" id="UP000037395">
    <property type="component" value="Unassembled WGS sequence"/>
</dbReference>
<dbReference type="Gene3D" id="3.90.79.10">
    <property type="entry name" value="Nucleoside Triphosphate Pyrophosphohydrolase"/>
    <property type="match status" value="1"/>
</dbReference>
<reference evidence="5" key="1">
    <citation type="submission" date="2016-08" db="EMBL/GenBank/DDBJ databases">
        <title>Sequencing, Assembly and Comparative Genomics of S. aureofaciens ATCC 10762.</title>
        <authorList>
            <person name="Gradnigo J.S."/>
            <person name="Johnson N."/>
            <person name="Somerville G.A."/>
        </authorList>
    </citation>
    <scope>NUCLEOTIDE SEQUENCE [LARGE SCALE GENOMIC DNA]</scope>
    <source>
        <strain evidence="5">ATCC 10762</strain>
    </source>
</reference>
<keyword evidence="6" id="KW-1185">Reference proteome</keyword>
<dbReference type="SUPFAM" id="SSF55811">
    <property type="entry name" value="Nudix"/>
    <property type="match status" value="1"/>
</dbReference>
<dbReference type="InterPro" id="IPR015797">
    <property type="entry name" value="NUDIX_hydrolase-like_dom_sf"/>
</dbReference>
<organism evidence="5 6">
    <name type="scientific">Kitasatospora aureofaciens</name>
    <name type="common">Streptomyces aureofaciens</name>
    <dbReference type="NCBI Taxonomy" id="1894"/>
    <lineage>
        <taxon>Bacteria</taxon>
        <taxon>Bacillati</taxon>
        <taxon>Actinomycetota</taxon>
        <taxon>Actinomycetes</taxon>
        <taxon>Kitasatosporales</taxon>
        <taxon>Streptomycetaceae</taxon>
        <taxon>Kitasatospora</taxon>
    </lineage>
</organism>
<dbReference type="InterPro" id="IPR020476">
    <property type="entry name" value="Nudix_hydrolase"/>
</dbReference>
<proteinExistence type="inferred from homology"/>
<dbReference type="OrthoDB" id="3532303at2"/>
<feature type="domain" description="Nudix hydrolase" evidence="4">
    <location>
        <begin position="1"/>
        <end position="129"/>
    </location>
</feature>
<sequence length="135" mass="14432">MPDVIEKVAWTQVEHGRLLATRSHGRELFYLPGGKPEPGETHVQALVREVEEELGVALDPATVLPLLTVEAPADNKPAGTVVRATCYTADHTGTPTPCGEIAALAHLTHGDHPRASATTRTVLDHLAAAGRLLRR</sequence>
<name>A0A1E7MV23_KITAU</name>
<evidence type="ECO:0000313" key="5">
    <source>
        <dbReference type="EMBL" id="OEV32276.1"/>
    </source>
</evidence>
<evidence type="ECO:0000256" key="3">
    <source>
        <dbReference type="RuleBase" id="RU003476"/>
    </source>
</evidence>
<evidence type="ECO:0000313" key="6">
    <source>
        <dbReference type="Proteomes" id="UP000037395"/>
    </source>
</evidence>
<dbReference type="PRINTS" id="PR00502">
    <property type="entry name" value="NUDIXFAMILY"/>
</dbReference>
<dbReference type="PROSITE" id="PS51462">
    <property type="entry name" value="NUDIX"/>
    <property type="match status" value="1"/>
</dbReference>
<comment type="caution">
    <text evidence="5">The sequence shown here is derived from an EMBL/GenBank/DDBJ whole genome shotgun (WGS) entry which is preliminary data.</text>
</comment>
<keyword evidence="2 3" id="KW-0378">Hydrolase</keyword>
<dbReference type="InterPro" id="IPR020084">
    <property type="entry name" value="NUDIX_hydrolase_CS"/>
</dbReference>
<dbReference type="AlphaFoldDB" id="A0A1E7MV23"/>
<dbReference type="PROSITE" id="PS00893">
    <property type="entry name" value="NUDIX_BOX"/>
    <property type="match status" value="1"/>
</dbReference>
<dbReference type="EMBL" id="JPRF03000097">
    <property type="protein sequence ID" value="OEV32276.1"/>
    <property type="molecule type" value="Genomic_DNA"/>
</dbReference>
<accession>A0A1E7MV23</accession>
<dbReference type="RefSeq" id="WP_030279666.1">
    <property type="nucleotide sequence ID" value="NZ_JBEZYM010000129.1"/>
</dbReference>
<evidence type="ECO:0000256" key="1">
    <source>
        <dbReference type="ARBA" id="ARBA00005582"/>
    </source>
</evidence>
<gene>
    <name evidence="5" type="ORF">HS99_0016300</name>
</gene>
<evidence type="ECO:0000256" key="2">
    <source>
        <dbReference type="ARBA" id="ARBA00022801"/>
    </source>
</evidence>
<evidence type="ECO:0000259" key="4">
    <source>
        <dbReference type="PROSITE" id="PS51462"/>
    </source>
</evidence>
<dbReference type="CDD" id="cd04690">
    <property type="entry name" value="NUDIX_Hydrolase"/>
    <property type="match status" value="1"/>
</dbReference>